<dbReference type="InterPro" id="IPR009057">
    <property type="entry name" value="Homeodomain-like_sf"/>
</dbReference>
<comment type="caution">
    <text evidence="5">The sequence shown here is derived from an EMBL/GenBank/DDBJ whole genome shotgun (WGS) entry which is preliminary data.</text>
</comment>
<organism evidence="5 6">
    <name type="scientific">Aquirufa salirivi</name>
    <dbReference type="NCBI Taxonomy" id="3104729"/>
    <lineage>
        <taxon>Bacteria</taxon>
        <taxon>Pseudomonadati</taxon>
        <taxon>Bacteroidota</taxon>
        <taxon>Cytophagia</taxon>
        <taxon>Cytophagales</taxon>
        <taxon>Flectobacillaceae</taxon>
        <taxon>Aquirufa</taxon>
    </lineage>
</organism>
<dbReference type="InterPro" id="IPR018060">
    <property type="entry name" value="HTH_AraC"/>
</dbReference>
<dbReference type="Pfam" id="PF02311">
    <property type="entry name" value="AraC_binding"/>
    <property type="match status" value="1"/>
</dbReference>
<dbReference type="SUPFAM" id="SSF46689">
    <property type="entry name" value="Homeodomain-like"/>
    <property type="match status" value="1"/>
</dbReference>
<evidence type="ECO:0000259" key="4">
    <source>
        <dbReference type="PROSITE" id="PS01124"/>
    </source>
</evidence>
<dbReference type="InterPro" id="IPR037923">
    <property type="entry name" value="HTH-like"/>
</dbReference>
<dbReference type="Proteomes" id="UP001623558">
    <property type="component" value="Unassembled WGS sequence"/>
</dbReference>
<sequence>MKSIPKLGFKEDLKMEGFESIDLQEFSKRDWSSLGPNTPFLPHRLDFFVLMVITKGSVRHKVDLKEFLVNENECLIISPNQIHALNSESEYHGYFFLFTKEYLLHYFTPNTYFHISQLFNYHLFNPVYQLDKCMMDYAGRVASEYVYSPYVLKNQIISSLFSIILYKLNNRNLLIQSHQNSKQGFDLFEKFKNLIEEEYPNGRNVNEYANKMNISYKHLNEISKRFTNRTAKEFLDDYIILEIKRKLSSTSLSVKEICFNIGFDEPTNFNKYFKKATGITPLEFRTINQ</sequence>
<proteinExistence type="predicted"/>
<gene>
    <name evidence="5" type="ORF">U0R11_12315</name>
</gene>
<name>A0ABW8RZG0_9BACT</name>
<dbReference type="PANTHER" id="PTHR43280:SF32">
    <property type="entry name" value="TRANSCRIPTIONAL REGULATORY PROTEIN"/>
    <property type="match status" value="1"/>
</dbReference>
<evidence type="ECO:0000256" key="2">
    <source>
        <dbReference type="ARBA" id="ARBA00023125"/>
    </source>
</evidence>
<dbReference type="PROSITE" id="PS01124">
    <property type="entry name" value="HTH_ARAC_FAMILY_2"/>
    <property type="match status" value="1"/>
</dbReference>
<reference evidence="5 6" key="1">
    <citation type="submission" date="2024-07" db="EMBL/GenBank/DDBJ databases">
        <authorList>
            <person name="Pitt A."/>
            <person name="Hahn M.W."/>
        </authorList>
    </citation>
    <scope>NUCLEOTIDE SEQUENCE [LARGE SCALE GENOMIC DNA]</scope>
    <source>
        <strain evidence="5 6">1-SAACH-A3</strain>
    </source>
</reference>
<dbReference type="SMART" id="SM00342">
    <property type="entry name" value="HTH_ARAC"/>
    <property type="match status" value="1"/>
</dbReference>
<keyword evidence="6" id="KW-1185">Reference proteome</keyword>
<dbReference type="PANTHER" id="PTHR43280">
    <property type="entry name" value="ARAC-FAMILY TRANSCRIPTIONAL REGULATOR"/>
    <property type="match status" value="1"/>
</dbReference>
<evidence type="ECO:0000313" key="6">
    <source>
        <dbReference type="Proteomes" id="UP001623558"/>
    </source>
</evidence>
<dbReference type="RefSeq" id="WP_406751971.1">
    <property type="nucleotide sequence ID" value="NZ_JBEWZH010000009.1"/>
</dbReference>
<evidence type="ECO:0000256" key="1">
    <source>
        <dbReference type="ARBA" id="ARBA00023015"/>
    </source>
</evidence>
<dbReference type="InterPro" id="IPR003313">
    <property type="entry name" value="AraC-bd"/>
</dbReference>
<protein>
    <submittedName>
        <fullName evidence="5">Helix-turn-helix transcriptional regulator</fullName>
    </submittedName>
</protein>
<evidence type="ECO:0000313" key="5">
    <source>
        <dbReference type="EMBL" id="MFL0163172.1"/>
    </source>
</evidence>
<dbReference type="InterPro" id="IPR020449">
    <property type="entry name" value="Tscrpt_reg_AraC-type_HTH"/>
</dbReference>
<dbReference type="Pfam" id="PF12833">
    <property type="entry name" value="HTH_18"/>
    <property type="match status" value="1"/>
</dbReference>
<feature type="domain" description="HTH araC/xylS-type" evidence="4">
    <location>
        <begin position="189"/>
        <end position="287"/>
    </location>
</feature>
<keyword evidence="3" id="KW-0804">Transcription</keyword>
<dbReference type="EMBL" id="JBEWZH010000009">
    <property type="protein sequence ID" value="MFL0163172.1"/>
    <property type="molecule type" value="Genomic_DNA"/>
</dbReference>
<dbReference type="PRINTS" id="PR00032">
    <property type="entry name" value="HTHARAC"/>
</dbReference>
<keyword evidence="1" id="KW-0805">Transcription regulation</keyword>
<dbReference type="SUPFAM" id="SSF51215">
    <property type="entry name" value="Regulatory protein AraC"/>
    <property type="match status" value="1"/>
</dbReference>
<dbReference type="Gene3D" id="1.10.10.60">
    <property type="entry name" value="Homeodomain-like"/>
    <property type="match status" value="1"/>
</dbReference>
<keyword evidence="2" id="KW-0238">DNA-binding</keyword>
<evidence type="ECO:0000256" key="3">
    <source>
        <dbReference type="ARBA" id="ARBA00023163"/>
    </source>
</evidence>
<accession>A0ABW8RZG0</accession>